<proteinExistence type="predicted"/>
<sequence>MYLSTVPCLPIEIVEVILRLSLRINGSSEDDGHPQTLSRDNSSALTPSQKPGLPIHIRHAAAISLLSRRYCHLFQPYLYRHVTFSNIFSLRLFARTLSSRPDLSTQVRSLVVLTDTQEDLSVSDAPDQSSCSATMLQSAASEILSACPNLTHLLLNCHQVDYLSAALYNLLRPKEVSLVNVLKEDDLNGILTRHRDLTAAALQNDPRIRSILFSSIAAHSEQPSSSNEALSSIAPQAERSLSHLHLVHFNGRLLHRLATLSSLTHLVLTYPQVPERRPGAPGLSVIPRSHLMLLLGSGNIARIVIRADLATCIRIMEEIAPIEDRNLVFRPIRPDSDALFTGAALESTRIAQLGAEAAALYDSIALNKLDLLAEFYNRVRRDARRIECSTTSATDADSSRGSTGRSQGRSSDSSCASTGQSVSSACADSEDGEAGQHLPPQDEPELDALSDDYDSGDEPAFGNGPHSHLEPALPTVNTNAPPLNIPIEELLRSERFGPVELARQQSTSSPPSRGTEQTSHTPPHMYQGQRRRRPRFTSRQTPFSLRVADLAGATLENIELCTQLYHALVGQAGPRGGVSSSALSEMSFW</sequence>
<dbReference type="KEGG" id="uma:UMAG_03377"/>
<feature type="compositionally biased region" description="Acidic residues" evidence="1">
    <location>
        <begin position="442"/>
        <end position="457"/>
    </location>
</feature>
<dbReference type="AlphaFoldDB" id="A0A0D1CQB1"/>
<dbReference type="InParanoid" id="A0A0D1CQB1"/>
<accession>A0A0D1CQB1</accession>
<reference evidence="2 3" key="1">
    <citation type="journal article" date="2006" name="Nature">
        <title>Insights from the genome of the biotrophic fungal plant pathogen Ustilago maydis.</title>
        <authorList>
            <person name="Kamper J."/>
            <person name="Kahmann R."/>
            <person name="Bolker M."/>
            <person name="Ma L.J."/>
            <person name="Brefort T."/>
            <person name="Saville B.J."/>
            <person name="Banuett F."/>
            <person name="Kronstad J.W."/>
            <person name="Gold S.E."/>
            <person name="Muller O."/>
            <person name="Perlin M.H."/>
            <person name="Wosten H.A."/>
            <person name="de Vries R."/>
            <person name="Ruiz-Herrera J."/>
            <person name="Reynaga-Pena C.G."/>
            <person name="Snetselaar K."/>
            <person name="McCann M."/>
            <person name="Perez-Martin J."/>
            <person name="Feldbrugge M."/>
            <person name="Basse C.W."/>
            <person name="Steinberg G."/>
            <person name="Ibeas J.I."/>
            <person name="Holloman W."/>
            <person name="Guzman P."/>
            <person name="Farman M."/>
            <person name="Stajich J.E."/>
            <person name="Sentandreu R."/>
            <person name="Gonzalez-Prieto J.M."/>
            <person name="Kennell J.C."/>
            <person name="Molina L."/>
            <person name="Schirawski J."/>
            <person name="Mendoza-Mendoza A."/>
            <person name="Greilinger D."/>
            <person name="Munch K."/>
            <person name="Rossel N."/>
            <person name="Scherer M."/>
            <person name="Vranes M."/>
            <person name="Ladendorf O."/>
            <person name="Vincon V."/>
            <person name="Fuchs U."/>
            <person name="Sandrock B."/>
            <person name="Meng S."/>
            <person name="Ho E.C."/>
            <person name="Cahill M.J."/>
            <person name="Boyce K.J."/>
            <person name="Klose J."/>
            <person name="Klosterman S.J."/>
            <person name="Deelstra H.J."/>
            <person name="Ortiz-Castellanos L."/>
            <person name="Li W."/>
            <person name="Sanchez-Alonso P."/>
            <person name="Schreier P.H."/>
            <person name="Hauser-Hahn I."/>
            <person name="Vaupel M."/>
            <person name="Koopmann E."/>
            <person name="Friedrich G."/>
            <person name="Voss H."/>
            <person name="Schluter T."/>
            <person name="Margolis J."/>
            <person name="Platt D."/>
            <person name="Swimmer C."/>
            <person name="Gnirke A."/>
            <person name="Chen F."/>
            <person name="Vysotskaia V."/>
            <person name="Mannhaupt G."/>
            <person name="Guldener U."/>
            <person name="Munsterkotter M."/>
            <person name="Haase D."/>
            <person name="Oesterheld M."/>
            <person name="Mewes H.W."/>
            <person name="Mauceli E.W."/>
            <person name="DeCaprio D."/>
            <person name="Wade C.M."/>
            <person name="Butler J."/>
            <person name="Young S."/>
            <person name="Jaffe D.B."/>
            <person name="Calvo S."/>
            <person name="Nusbaum C."/>
            <person name="Galagan J."/>
            <person name="Birren B.W."/>
        </authorList>
    </citation>
    <scope>NUCLEOTIDE SEQUENCE [LARGE SCALE GENOMIC DNA]</scope>
    <source>
        <strain evidence="3">DSM 14603 / FGSC 9021 / UM521</strain>
    </source>
</reference>
<evidence type="ECO:0000313" key="2">
    <source>
        <dbReference type="EMBL" id="KIS68813.1"/>
    </source>
</evidence>
<dbReference type="OMA" id="TCIRIME"/>
<dbReference type="RefSeq" id="XP_011389759.1">
    <property type="nucleotide sequence ID" value="XM_011391457.1"/>
</dbReference>
<evidence type="ECO:0000256" key="1">
    <source>
        <dbReference type="SAM" id="MobiDB-lite"/>
    </source>
</evidence>
<keyword evidence="3" id="KW-1185">Reference proteome</keyword>
<dbReference type="GeneID" id="23563846"/>
<organism evidence="2 3">
    <name type="scientific">Mycosarcoma maydis</name>
    <name type="common">Corn smut fungus</name>
    <name type="synonym">Ustilago maydis</name>
    <dbReference type="NCBI Taxonomy" id="5270"/>
    <lineage>
        <taxon>Eukaryota</taxon>
        <taxon>Fungi</taxon>
        <taxon>Dikarya</taxon>
        <taxon>Basidiomycota</taxon>
        <taxon>Ustilaginomycotina</taxon>
        <taxon>Ustilaginomycetes</taxon>
        <taxon>Ustilaginales</taxon>
        <taxon>Ustilaginaceae</taxon>
        <taxon>Mycosarcoma</taxon>
    </lineage>
</organism>
<dbReference type="OrthoDB" id="2556825at2759"/>
<feature type="compositionally biased region" description="Low complexity" evidence="1">
    <location>
        <begin position="389"/>
        <end position="417"/>
    </location>
</feature>
<dbReference type="Proteomes" id="UP000000561">
    <property type="component" value="Chromosome 8"/>
</dbReference>
<feature type="region of interest" description="Disordered" evidence="1">
    <location>
        <begin position="28"/>
        <end position="51"/>
    </location>
</feature>
<dbReference type="eggNOG" id="ENOG502RCMC">
    <property type="taxonomic scope" value="Eukaryota"/>
</dbReference>
<protein>
    <submittedName>
        <fullName evidence="2">Uncharacterized protein</fullName>
    </submittedName>
</protein>
<feature type="compositionally biased region" description="Polar residues" evidence="1">
    <location>
        <begin position="35"/>
        <end position="49"/>
    </location>
</feature>
<feature type="region of interest" description="Disordered" evidence="1">
    <location>
        <begin position="389"/>
        <end position="481"/>
    </location>
</feature>
<dbReference type="EMBL" id="CM003147">
    <property type="protein sequence ID" value="KIS68813.1"/>
    <property type="molecule type" value="Genomic_DNA"/>
</dbReference>
<name>A0A0D1CQB1_MYCMD</name>
<feature type="compositionally biased region" description="Polar residues" evidence="1">
    <location>
        <begin position="503"/>
        <end position="521"/>
    </location>
</feature>
<gene>
    <name evidence="2" type="ORF">UMAG_03377</name>
</gene>
<evidence type="ECO:0000313" key="3">
    <source>
        <dbReference type="Proteomes" id="UP000000561"/>
    </source>
</evidence>
<dbReference type="VEuPathDB" id="FungiDB:UMAG_03377"/>
<feature type="region of interest" description="Disordered" evidence="1">
    <location>
        <begin position="501"/>
        <end position="540"/>
    </location>
</feature>